<feature type="binding site" evidence="9">
    <location>
        <position position="47"/>
    </location>
    <ligand>
        <name>Mg(2+)</name>
        <dbReference type="ChEBI" id="CHEBI:18420"/>
    </ligand>
</feature>
<evidence type="ECO:0000259" key="11">
    <source>
        <dbReference type="PROSITE" id="PS50142"/>
    </source>
</evidence>
<dbReference type="GO" id="GO:0008033">
    <property type="term" value="P:tRNA processing"/>
    <property type="evidence" value="ECO:0007669"/>
    <property type="project" value="UniProtKB-KW"/>
</dbReference>
<dbReference type="Proteomes" id="UP000230553">
    <property type="component" value="Unassembled WGS sequence"/>
</dbReference>
<dbReference type="Gene3D" id="1.10.1520.10">
    <property type="entry name" value="Ribonuclease III domain"/>
    <property type="match status" value="1"/>
</dbReference>
<keyword evidence="4 9" id="KW-0507">mRNA processing</keyword>
<protein>
    <recommendedName>
        <fullName evidence="9">Ribonuclease 3</fullName>
        <ecNumber evidence="9">3.1.26.3</ecNumber>
    </recommendedName>
    <alternativeName>
        <fullName evidence="9">Ribonuclease III</fullName>
        <shortName evidence="9">RNase III</shortName>
    </alternativeName>
</protein>
<dbReference type="Pfam" id="PF00035">
    <property type="entry name" value="dsrm"/>
    <property type="match status" value="1"/>
</dbReference>
<dbReference type="GO" id="GO:0010468">
    <property type="term" value="P:regulation of gene expression"/>
    <property type="evidence" value="ECO:0007669"/>
    <property type="project" value="TreeGrafter"/>
</dbReference>
<keyword evidence="5 9" id="KW-0540">Nuclease</keyword>
<dbReference type="SMART" id="SM00358">
    <property type="entry name" value="DSRM"/>
    <property type="match status" value="1"/>
</dbReference>
<evidence type="ECO:0000256" key="7">
    <source>
        <dbReference type="ARBA" id="ARBA00022801"/>
    </source>
</evidence>
<keyword evidence="3 9" id="KW-0698">rRNA processing</keyword>
<keyword evidence="8 9" id="KW-0694">RNA-binding</keyword>
<dbReference type="PANTHER" id="PTHR11207">
    <property type="entry name" value="RIBONUCLEASE III"/>
    <property type="match status" value="1"/>
</dbReference>
<dbReference type="GO" id="GO:0006364">
    <property type="term" value="P:rRNA processing"/>
    <property type="evidence" value="ECO:0007669"/>
    <property type="project" value="UniProtKB-UniRule"/>
</dbReference>
<evidence type="ECO:0000256" key="2">
    <source>
        <dbReference type="ARBA" id="ARBA00010183"/>
    </source>
</evidence>
<dbReference type="InterPro" id="IPR011907">
    <property type="entry name" value="RNase_III"/>
</dbReference>
<evidence type="ECO:0000313" key="12">
    <source>
        <dbReference type="EMBL" id="PIZ45173.1"/>
    </source>
</evidence>
<dbReference type="SUPFAM" id="SSF54768">
    <property type="entry name" value="dsRNA-binding domain-like"/>
    <property type="match status" value="1"/>
</dbReference>
<keyword evidence="7 9" id="KW-0378">Hydrolase</keyword>
<evidence type="ECO:0000256" key="8">
    <source>
        <dbReference type="ARBA" id="ARBA00022884"/>
    </source>
</evidence>
<dbReference type="GO" id="GO:0046872">
    <property type="term" value="F:metal ion binding"/>
    <property type="evidence" value="ECO:0007669"/>
    <property type="project" value="UniProtKB-KW"/>
</dbReference>
<dbReference type="PROSITE" id="PS00517">
    <property type="entry name" value="RNASE_3_1"/>
    <property type="match status" value="1"/>
</dbReference>
<reference evidence="13" key="1">
    <citation type="submission" date="2017-09" db="EMBL/GenBank/DDBJ databases">
        <title>Depth-based differentiation of microbial function through sediment-hosted aquifers and enrichment of novel symbionts in the deep terrestrial subsurface.</title>
        <authorList>
            <person name="Probst A.J."/>
            <person name="Ladd B."/>
            <person name="Jarett J.K."/>
            <person name="Geller-Mcgrath D.E."/>
            <person name="Sieber C.M.K."/>
            <person name="Emerson J.B."/>
            <person name="Anantharaman K."/>
            <person name="Thomas B.C."/>
            <person name="Malmstrom R."/>
            <person name="Stieglmeier M."/>
            <person name="Klingl A."/>
            <person name="Woyke T."/>
            <person name="Ryan C.M."/>
            <person name="Banfield J.F."/>
        </authorList>
    </citation>
    <scope>NUCLEOTIDE SEQUENCE [LARGE SCALE GENOMIC DNA]</scope>
</reference>
<dbReference type="GO" id="GO:0005737">
    <property type="term" value="C:cytoplasm"/>
    <property type="evidence" value="ECO:0007669"/>
    <property type="project" value="UniProtKB-SubCell"/>
</dbReference>
<comment type="function">
    <text evidence="9">Digests double-stranded RNA. Involved in the processing of primary rRNA transcript to yield the immediate precursors to the large and small rRNAs (23S and 16S). Processes some mRNAs, and tRNAs when they are encoded in the rRNA operon. Processes pre-crRNA and tracrRNA of type II CRISPR loci if present in the organism.</text>
</comment>
<dbReference type="GO" id="GO:0003725">
    <property type="term" value="F:double-stranded RNA binding"/>
    <property type="evidence" value="ECO:0007669"/>
    <property type="project" value="TreeGrafter"/>
</dbReference>
<sequence length="230" mass="26279">MNLDLSKLEQKLEITFKNKDLLYEALTHRSYLNENPSWKTPHNERLEFLGDAVLELVVTENLFTKFPEYPEGQLTSFRAALVNYQTMALVSRNLNLEDFILLSRGEKKDDGRAREVILANAIEAVIGAIYLDAGYNEVKKLIGKYVVEKNLERIIKGELYKDPKSHLQEIVQEKLKLTPIYSVLEEWGPDHKKIFKIGVFFGDKLAAEGEGYSKQEAESEAAKNALKLCI</sequence>
<dbReference type="Gene3D" id="3.30.160.20">
    <property type="match status" value="1"/>
</dbReference>
<dbReference type="PROSITE" id="PS50137">
    <property type="entry name" value="DS_RBD"/>
    <property type="match status" value="1"/>
</dbReference>
<comment type="subcellular location">
    <subcellularLocation>
        <location evidence="9">Cytoplasm</location>
    </subcellularLocation>
</comment>
<proteinExistence type="inferred from homology"/>
<feature type="binding site" evidence="9">
    <location>
        <position position="123"/>
    </location>
    <ligand>
        <name>Mg(2+)</name>
        <dbReference type="ChEBI" id="CHEBI:18420"/>
    </ligand>
</feature>
<comment type="caution">
    <text evidence="12">The sequence shown here is derived from an EMBL/GenBank/DDBJ whole genome shotgun (WGS) entry which is preliminary data.</text>
</comment>
<comment type="catalytic activity">
    <reaction evidence="1 9">
        <text>Endonucleolytic cleavage to 5'-phosphomonoester.</text>
        <dbReference type="EC" id="3.1.26.3"/>
    </reaction>
</comment>
<keyword evidence="9" id="KW-0963">Cytoplasm</keyword>
<dbReference type="SUPFAM" id="SSF69065">
    <property type="entry name" value="RNase III domain-like"/>
    <property type="match status" value="1"/>
</dbReference>
<evidence type="ECO:0000256" key="1">
    <source>
        <dbReference type="ARBA" id="ARBA00000109"/>
    </source>
</evidence>
<evidence type="ECO:0000259" key="10">
    <source>
        <dbReference type="PROSITE" id="PS50137"/>
    </source>
</evidence>
<dbReference type="AlphaFoldDB" id="A0A2M7THB0"/>
<keyword evidence="9" id="KW-0460">Magnesium</keyword>
<dbReference type="Pfam" id="PF14622">
    <property type="entry name" value="Ribonucleas_3_3"/>
    <property type="match status" value="1"/>
</dbReference>
<evidence type="ECO:0000313" key="13">
    <source>
        <dbReference type="Proteomes" id="UP000230553"/>
    </source>
</evidence>
<feature type="domain" description="RNase III" evidence="11">
    <location>
        <begin position="5"/>
        <end position="134"/>
    </location>
</feature>
<comment type="subunit">
    <text evidence="9">Homodimer.</text>
</comment>
<evidence type="ECO:0000256" key="4">
    <source>
        <dbReference type="ARBA" id="ARBA00022664"/>
    </source>
</evidence>
<evidence type="ECO:0000256" key="5">
    <source>
        <dbReference type="ARBA" id="ARBA00022722"/>
    </source>
</evidence>
<dbReference type="HAMAP" id="MF_00104">
    <property type="entry name" value="RNase_III"/>
    <property type="match status" value="1"/>
</dbReference>
<dbReference type="InterPro" id="IPR000999">
    <property type="entry name" value="RNase_III_dom"/>
</dbReference>
<dbReference type="FunFam" id="1.10.1520.10:FF:000001">
    <property type="entry name" value="Ribonuclease 3"/>
    <property type="match status" value="1"/>
</dbReference>
<dbReference type="GO" id="GO:0019843">
    <property type="term" value="F:rRNA binding"/>
    <property type="evidence" value="ECO:0007669"/>
    <property type="project" value="UniProtKB-KW"/>
</dbReference>
<dbReference type="CDD" id="cd00593">
    <property type="entry name" value="RIBOc"/>
    <property type="match status" value="1"/>
</dbReference>
<name>A0A2M7THB0_9BACT</name>
<evidence type="ECO:0000256" key="6">
    <source>
        <dbReference type="ARBA" id="ARBA00022759"/>
    </source>
</evidence>
<keyword evidence="9" id="KW-0479">Metal-binding</keyword>
<dbReference type="CDD" id="cd10845">
    <property type="entry name" value="DSRM_RNAse_III_family"/>
    <property type="match status" value="1"/>
</dbReference>
<dbReference type="PANTHER" id="PTHR11207:SF0">
    <property type="entry name" value="RIBONUCLEASE 3"/>
    <property type="match status" value="1"/>
</dbReference>
<organism evidence="12 13">
    <name type="scientific">Candidatus Wolfebacteria bacterium CG_4_10_14_0_2_um_filter_39_18</name>
    <dbReference type="NCBI Taxonomy" id="1975061"/>
    <lineage>
        <taxon>Bacteria</taxon>
        <taxon>Candidatus Wolfeibacteriota</taxon>
    </lineage>
</organism>
<dbReference type="SMART" id="SM00535">
    <property type="entry name" value="RIBOc"/>
    <property type="match status" value="1"/>
</dbReference>
<dbReference type="InterPro" id="IPR036389">
    <property type="entry name" value="RNase_III_sf"/>
</dbReference>
<gene>
    <name evidence="9 12" type="primary">rnc</name>
    <name evidence="12" type="ORF">COY31_00935</name>
</gene>
<feature type="binding site" evidence="9">
    <location>
        <position position="120"/>
    </location>
    <ligand>
        <name>Mg(2+)</name>
        <dbReference type="ChEBI" id="CHEBI:18420"/>
    </ligand>
</feature>
<feature type="domain" description="DRBM" evidence="10">
    <location>
        <begin position="162"/>
        <end position="230"/>
    </location>
</feature>
<dbReference type="EMBL" id="PFNM01000017">
    <property type="protein sequence ID" value="PIZ45173.1"/>
    <property type="molecule type" value="Genomic_DNA"/>
</dbReference>
<comment type="similarity">
    <text evidence="2">Belongs to the ribonuclease III family.</text>
</comment>
<dbReference type="GO" id="GO:0006397">
    <property type="term" value="P:mRNA processing"/>
    <property type="evidence" value="ECO:0007669"/>
    <property type="project" value="UniProtKB-UniRule"/>
</dbReference>
<dbReference type="NCBIfam" id="TIGR02191">
    <property type="entry name" value="RNaseIII"/>
    <property type="match status" value="1"/>
</dbReference>
<dbReference type="EC" id="3.1.26.3" evidence="9"/>
<feature type="active site" evidence="9">
    <location>
        <position position="51"/>
    </location>
</feature>
<evidence type="ECO:0000256" key="3">
    <source>
        <dbReference type="ARBA" id="ARBA00022552"/>
    </source>
</evidence>
<keyword evidence="6 9" id="KW-0255">Endonuclease</keyword>
<comment type="cofactor">
    <cofactor evidence="9">
        <name>Mg(2+)</name>
        <dbReference type="ChEBI" id="CHEBI:18420"/>
    </cofactor>
</comment>
<dbReference type="PROSITE" id="PS50142">
    <property type="entry name" value="RNASE_3_2"/>
    <property type="match status" value="1"/>
</dbReference>
<dbReference type="InterPro" id="IPR014720">
    <property type="entry name" value="dsRBD_dom"/>
</dbReference>
<accession>A0A2M7THB0</accession>
<feature type="active site" evidence="9">
    <location>
        <position position="123"/>
    </location>
</feature>
<evidence type="ECO:0000256" key="9">
    <source>
        <dbReference type="HAMAP-Rule" id="MF_00104"/>
    </source>
</evidence>
<keyword evidence="9" id="KW-0819">tRNA processing</keyword>
<dbReference type="GO" id="GO:0004525">
    <property type="term" value="F:ribonuclease III activity"/>
    <property type="evidence" value="ECO:0007669"/>
    <property type="project" value="UniProtKB-UniRule"/>
</dbReference>
<keyword evidence="9" id="KW-0699">rRNA-binding</keyword>